<reference evidence="9" key="1">
    <citation type="submission" date="2021-06" db="EMBL/GenBank/DDBJ databases">
        <authorList>
            <person name="Kallberg Y."/>
            <person name="Tangrot J."/>
            <person name="Rosling A."/>
        </authorList>
    </citation>
    <scope>NUCLEOTIDE SEQUENCE</scope>
    <source>
        <strain evidence="9">UK204</strain>
    </source>
</reference>
<gene>
    <name evidence="8" type="primary">MED18</name>
    <name evidence="9" type="ORF">FCALED_LOCUS6814</name>
</gene>
<evidence type="ECO:0000256" key="7">
    <source>
        <dbReference type="ARBA" id="ARBA00032012"/>
    </source>
</evidence>
<dbReference type="GO" id="GO:0006369">
    <property type="term" value="P:termination of RNA polymerase II transcription"/>
    <property type="evidence" value="ECO:0007669"/>
    <property type="project" value="TreeGrafter"/>
</dbReference>
<dbReference type="GO" id="GO:0003712">
    <property type="term" value="F:transcription coregulator activity"/>
    <property type="evidence" value="ECO:0007669"/>
    <property type="project" value="InterPro"/>
</dbReference>
<evidence type="ECO:0000256" key="2">
    <source>
        <dbReference type="ARBA" id="ARBA00009814"/>
    </source>
</evidence>
<keyword evidence="6 8" id="KW-0539">Nucleus</keyword>
<sequence length="214" mass="24596">MEKILFECSLHGHISNNLKEKLLDRLIGICGTHPIPIFEHEIGFVPTIQTPEGPTRNEDILLRLKSPIEENDLTKRQWILCQLGLPETRTGRTVTVRPVLYSKISTGDALKFMNVLGYRYEFEFAKKGIVFTFRDALKISITQIFKAYVQLEVSKLTPYDPKENWMVEVTTIPVPQDQVDACCLELRLFGDSLKGILNLFHVDHLVLQNKIHYS</sequence>
<evidence type="ECO:0000256" key="3">
    <source>
        <dbReference type="ARBA" id="ARBA00019612"/>
    </source>
</evidence>
<dbReference type="AlphaFoldDB" id="A0A9N9BE58"/>
<comment type="subunit">
    <text evidence="8">Component of the Mediator complex.</text>
</comment>
<keyword evidence="10" id="KW-1185">Reference proteome</keyword>
<proteinExistence type="inferred from homology"/>
<evidence type="ECO:0000256" key="1">
    <source>
        <dbReference type="ARBA" id="ARBA00004123"/>
    </source>
</evidence>
<comment type="similarity">
    <text evidence="2 8">Belongs to the Mediator complex subunit 18 family.</text>
</comment>
<comment type="subcellular location">
    <subcellularLocation>
        <location evidence="1 8">Nucleus</location>
    </subcellularLocation>
</comment>
<evidence type="ECO:0000256" key="5">
    <source>
        <dbReference type="ARBA" id="ARBA00023163"/>
    </source>
</evidence>
<organism evidence="9 10">
    <name type="scientific">Funneliformis caledonium</name>
    <dbReference type="NCBI Taxonomy" id="1117310"/>
    <lineage>
        <taxon>Eukaryota</taxon>
        <taxon>Fungi</taxon>
        <taxon>Fungi incertae sedis</taxon>
        <taxon>Mucoromycota</taxon>
        <taxon>Glomeromycotina</taxon>
        <taxon>Glomeromycetes</taxon>
        <taxon>Glomerales</taxon>
        <taxon>Glomeraceae</taxon>
        <taxon>Funneliformis</taxon>
    </lineage>
</organism>
<protein>
    <recommendedName>
        <fullName evidence="3 8">Mediator of RNA polymerase II transcription subunit 18</fullName>
    </recommendedName>
    <alternativeName>
        <fullName evidence="7 8">Mediator complex subunit 18</fullName>
    </alternativeName>
</protein>
<evidence type="ECO:0000256" key="4">
    <source>
        <dbReference type="ARBA" id="ARBA00023015"/>
    </source>
</evidence>
<keyword evidence="8" id="KW-0010">Activator</keyword>
<comment type="function">
    <text evidence="8">Component of the Mediator complex, a coactivator involved in the regulated transcription of nearly all RNA polymerase II-dependent genes. Mediator functions as a bridge to convey information from gene-specific regulatory proteins to the basal RNA polymerase II transcription machinery. Mediator is recruited to promoters by direct interactions with regulatory proteins and serves as a scaffold for the assembly of a functional preinitiation complex with RNA polymerase II and the general transcription factors.</text>
</comment>
<name>A0A9N9BE58_9GLOM</name>
<dbReference type="OrthoDB" id="5348092at2759"/>
<evidence type="ECO:0000256" key="6">
    <source>
        <dbReference type="ARBA" id="ARBA00023242"/>
    </source>
</evidence>
<dbReference type="Pfam" id="PF09637">
    <property type="entry name" value="Med18"/>
    <property type="match status" value="1"/>
</dbReference>
<dbReference type="InterPro" id="IPR019095">
    <property type="entry name" value="Mediator_Med18"/>
</dbReference>
<dbReference type="PANTHER" id="PTHR13321:SF2">
    <property type="entry name" value="MEDIATOR OF RNA POLYMERASE II TRANSCRIPTION SUBUNIT 18"/>
    <property type="match status" value="1"/>
</dbReference>
<dbReference type="Gene3D" id="2.40.320.10">
    <property type="entry name" value="Hypothetical Protein Pfu-838710-001"/>
    <property type="match status" value="1"/>
</dbReference>
<dbReference type="Proteomes" id="UP000789570">
    <property type="component" value="Unassembled WGS sequence"/>
</dbReference>
<dbReference type="EMBL" id="CAJVPQ010001690">
    <property type="protein sequence ID" value="CAG8565263.1"/>
    <property type="molecule type" value="Genomic_DNA"/>
</dbReference>
<dbReference type="GO" id="GO:0070847">
    <property type="term" value="C:core mediator complex"/>
    <property type="evidence" value="ECO:0007669"/>
    <property type="project" value="TreeGrafter"/>
</dbReference>
<keyword evidence="4 8" id="KW-0805">Transcription regulation</keyword>
<dbReference type="GO" id="GO:0006357">
    <property type="term" value="P:regulation of transcription by RNA polymerase II"/>
    <property type="evidence" value="ECO:0007669"/>
    <property type="project" value="InterPro"/>
</dbReference>
<comment type="caution">
    <text evidence="9">The sequence shown here is derived from an EMBL/GenBank/DDBJ whole genome shotgun (WGS) entry which is preliminary data.</text>
</comment>
<dbReference type="PANTHER" id="PTHR13321">
    <property type="entry name" value="MEDIATOR OF RNA POLYMERASE II TRANSCRIPTION, SUBUNIT 18"/>
    <property type="match status" value="1"/>
</dbReference>
<keyword evidence="5 8" id="KW-0804">Transcription</keyword>
<evidence type="ECO:0000313" key="9">
    <source>
        <dbReference type="EMBL" id="CAG8565263.1"/>
    </source>
</evidence>
<dbReference type="GO" id="GO:0016592">
    <property type="term" value="C:mediator complex"/>
    <property type="evidence" value="ECO:0007669"/>
    <property type="project" value="InterPro"/>
</dbReference>
<accession>A0A9N9BE58</accession>
<evidence type="ECO:0000313" key="10">
    <source>
        <dbReference type="Proteomes" id="UP000789570"/>
    </source>
</evidence>
<evidence type="ECO:0000256" key="8">
    <source>
        <dbReference type="RuleBase" id="RU364150"/>
    </source>
</evidence>